<dbReference type="Proteomes" id="UP000808906">
    <property type="component" value="Unassembled WGS sequence"/>
</dbReference>
<evidence type="ECO:0000313" key="4">
    <source>
        <dbReference type="Proteomes" id="UP000608063"/>
    </source>
</evidence>
<reference evidence="1" key="1">
    <citation type="submission" date="2019-11" db="EMBL/GenBank/DDBJ databases">
        <title>Spread of Macrolides and rifampicin resistant Rhodococcus equi in clinical isolates in the USA.</title>
        <authorList>
            <person name="Alvarez-Narvaez S."/>
            <person name="Huber L."/>
            <person name="Cohen N.D."/>
            <person name="Slovis N."/>
            <person name="Greiter M."/>
            <person name="Giguere S."/>
            <person name="Hart K."/>
        </authorList>
    </citation>
    <scope>NUCLEOTIDE SEQUENCE</scope>
    <source>
        <strain evidence="1">Lh_17</strain>
    </source>
</reference>
<organism evidence="3 4">
    <name type="scientific">Rhodococcus hoagii</name>
    <name type="common">Corynebacterium equii</name>
    <dbReference type="NCBI Taxonomy" id="43767"/>
    <lineage>
        <taxon>Bacteria</taxon>
        <taxon>Bacillati</taxon>
        <taxon>Actinomycetota</taxon>
        <taxon>Actinomycetes</taxon>
        <taxon>Mycobacteriales</taxon>
        <taxon>Nocardiaceae</taxon>
        <taxon>Prescottella</taxon>
    </lineage>
</organism>
<proteinExistence type="predicted"/>
<dbReference type="EMBL" id="WVBC01000034">
    <property type="protein sequence ID" value="NKT80704.1"/>
    <property type="molecule type" value="Genomic_DNA"/>
</dbReference>
<evidence type="ECO:0000313" key="3">
    <source>
        <dbReference type="EMBL" id="NKW40764.1"/>
    </source>
</evidence>
<dbReference type="EMBL" id="WVDC01000001">
    <property type="protein sequence ID" value="NKW40764.1"/>
    <property type="molecule type" value="Genomic_DNA"/>
</dbReference>
<dbReference type="RefSeq" id="WP_084961260.1">
    <property type="nucleotide sequence ID" value="NZ_CP095477.1"/>
</dbReference>
<dbReference type="Proteomes" id="UP000603463">
    <property type="component" value="Unassembled WGS sequence"/>
</dbReference>
<protein>
    <submittedName>
        <fullName evidence="3">Uncharacterized protein</fullName>
    </submittedName>
</protein>
<name>A0A9Q5RTI7_RHOHA</name>
<reference evidence="3" key="2">
    <citation type="journal article" date="2020" name="Environ. Microbiol.">
        <title>The novel and transferable erm(51) gene confers Macrolides, Lincosamides, and Streptogramins B (MLSB) resistance to clonal Rhodococcus equi in the environment.</title>
        <authorList>
            <person name="Huber L."/>
            <person name="Giguere S."/>
            <person name="Slovis N.M."/>
            <person name="Alvarez-Narvaez S."/>
            <person name="Hart K.A."/>
            <person name="Greiter M."/>
            <person name="Morris E.R.A."/>
            <person name="Cohen N.D."/>
        </authorList>
    </citation>
    <scope>NUCLEOTIDE SEQUENCE</scope>
    <source>
        <strain evidence="2">Lh_116_1</strain>
        <strain evidence="3">Lh_16_1</strain>
    </source>
</reference>
<dbReference type="Proteomes" id="UP000608063">
    <property type="component" value="Unassembled WGS sequence"/>
</dbReference>
<evidence type="ECO:0000313" key="2">
    <source>
        <dbReference type="EMBL" id="NKT80704.1"/>
    </source>
</evidence>
<sequence length="209" mass="20736">MTAITRVSGGLSVPGKILGAVLLALFLSALAVIVVPSVARADEPATVEYSSDGGTTWGGTEKISWNNGLLVPGEELKTSFKVRNASGVAGWVGFAVGEYEVSPDMIASVRVDVDGTAGTPVTLTDGGAVAPLTEIGRVHLAPGAVASIDLVSGMPADAGNQAQNGTVNPRWSVGFTPGELPDPGCVPSGSLGSLSCLFAGAGSSGSLAS</sequence>
<gene>
    <name evidence="1" type="ORF">GS441_23675</name>
    <name evidence="2" type="ORF">GS882_21770</name>
    <name evidence="3" type="ORF">GS947_03825</name>
</gene>
<comment type="caution">
    <text evidence="3">The sequence shown here is derived from an EMBL/GenBank/DDBJ whole genome shotgun (WGS) entry which is preliminary data.</text>
</comment>
<accession>A0A9Q5RTI7</accession>
<dbReference type="AlphaFoldDB" id="A0A9Q5RTI7"/>
<dbReference type="EMBL" id="WUXR01000019">
    <property type="protein sequence ID" value="MBM4568304.1"/>
    <property type="molecule type" value="Genomic_DNA"/>
</dbReference>
<evidence type="ECO:0000313" key="1">
    <source>
        <dbReference type="EMBL" id="MBM4568304.1"/>
    </source>
</evidence>